<sequence>MEIGIRYCGGCNAGYDRKTFITNLINDLDKTHNFEIAKENKEYDYLILVCGCSNCCVSHEKYILKYSKIFIKNIGDYDKLVYDLKKL</sequence>
<dbReference type="KEGG" id="cbei:LF65_02414"/>
<protein>
    <submittedName>
        <fullName evidence="1">Uncharacterized protein</fullName>
    </submittedName>
</protein>
<dbReference type="STRING" id="1520.LF65_02414"/>
<dbReference type="EMBL" id="CP010086">
    <property type="protein sequence ID" value="AJG98999.1"/>
    <property type="molecule type" value="Genomic_DNA"/>
</dbReference>
<gene>
    <name evidence="1" type="ORF">LF65_02414</name>
</gene>
<evidence type="ECO:0000313" key="2">
    <source>
        <dbReference type="Proteomes" id="UP000031866"/>
    </source>
</evidence>
<name>A0A0B5Q9S4_CLOBE</name>
<dbReference type="OrthoDB" id="9801625at2"/>
<proteinExistence type="predicted"/>
<reference evidence="2" key="1">
    <citation type="submission" date="2014-12" db="EMBL/GenBank/DDBJ databases">
        <title>Genome sequence of Clostridium beijerinckii strain 59B.</title>
        <authorList>
            <person name="Little G.T."/>
            <person name="Minton N.P."/>
        </authorList>
    </citation>
    <scope>NUCLEOTIDE SEQUENCE [LARGE SCALE GENOMIC DNA]</scope>
    <source>
        <strain evidence="2">59B</strain>
    </source>
</reference>
<accession>A0A0B5Q9S4</accession>
<dbReference type="Proteomes" id="UP000031866">
    <property type="component" value="Chromosome"/>
</dbReference>
<organism evidence="1 2">
    <name type="scientific">Clostridium beijerinckii</name>
    <name type="common">Clostridium MP</name>
    <dbReference type="NCBI Taxonomy" id="1520"/>
    <lineage>
        <taxon>Bacteria</taxon>
        <taxon>Bacillati</taxon>
        <taxon>Bacillota</taxon>
        <taxon>Clostridia</taxon>
        <taxon>Eubacteriales</taxon>
        <taxon>Clostridiaceae</taxon>
        <taxon>Clostridium</taxon>
    </lineage>
</organism>
<evidence type="ECO:0000313" key="1">
    <source>
        <dbReference type="EMBL" id="AJG98999.1"/>
    </source>
</evidence>
<dbReference type="AlphaFoldDB" id="A0A0B5Q9S4"/>
<dbReference type="RefSeq" id="WP_041896288.1">
    <property type="nucleotide sequence ID" value="NZ_CP010086.2"/>
</dbReference>